<organism evidence="2 3">
    <name type="scientific">Anaerosolibacter carboniphilus</name>
    <dbReference type="NCBI Taxonomy" id="1417629"/>
    <lineage>
        <taxon>Bacteria</taxon>
        <taxon>Bacillati</taxon>
        <taxon>Bacillota</taxon>
        <taxon>Clostridia</taxon>
        <taxon>Peptostreptococcales</taxon>
        <taxon>Thermotaleaceae</taxon>
        <taxon>Anaerosolibacter</taxon>
    </lineage>
</organism>
<evidence type="ECO:0000256" key="1">
    <source>
        <dbReference type="SAM" id="Phobius"/>
    </source>
</evidence>
<reference evidence="2 3" key="1">
    <citation type="submission" date="2020-08" db="EMBL/GenBank/DDBJ databases">
        <title>Genomic Encyclopedia of Type Strains, Phase IV (KMG-IV): sequencing the most valuable type-strain genomes for metagenomic binning, comparative biology and taxonomic classification.</title>
        <authorList>
            <person name="Goeker M."/>
        </authorList>
    </citation>
    <scope>NUCLEOTIDE SEQUENCE [LARGE SCALE GENOMIC DNA]</scope>
    <source>
        <strain evidence="2 3">DSM 103526</strain>
    </source>
</reference>
<keyword evidence="1" id="KW-0472">Membrane</keyword>
<keyword evidence="3" id="KW-1185">Reference proteome</keyword>
<keyword evidence="1" id="KW-0812">Transmembrane</keyword>
<accession>A0A841L2A2</accession>
<gene>
    <name evidence="2" type="ORF">HNQ80_004923</name>
</gene>
<feature type="transmembrane region" description="Helical" evidence="1">
    <location>
        <begin position="31"/>
        <end position="50"/>
    </location>
</feature>
<comment type="caution">
    <text evidence="2">The sequence shown here is derived from an EMBL/GenBank/DDBJ whole genome shotgun (WGS) entry which is preliminary data.</text>
</comment>
<keyword evidence="1" id="KW-1133">Transmembrane helix</keyword>
<protein>
    <submittedName>
        <fullName evidence="2">Uncharacterized protein</fullName>
    </submittedName>
</protein>
<dbReference type="RefSeq" id="WP_184313495.1">
    <property type="nucleotide sequence ID" value="NZ_JACHEN010000047.1"/>
</dbReference>
<evidence type="ECO:0000313" key="3">
    <source>
        <dbReference type="Proteomes" id="UP000579281"/>
    </source>
</evidence>
<proteinExistence type="predicted"/>
<name>A0A841L2A2_9FIRM</name>
<sequence>MAKDQQLPSVSVVESQSVQKEIFPGIGFDTIIWIVLLFFLFGGTSIFGLGTKE</sequence>
<dbReference type="AlphaFoldDB" id="A0A841L2A2"/>
<evidence type="ECO:0000313" key="2">
    <source>
        <dbReference type="EMBL" id="MBB6218748.1"/>
    </source>
</evidence>
<dbReference type="Proteomes" id="UP000579281">
    <property type="component" value="Unassembled WGS sequence"/>
</dbReference>
<dbReference type="EMBL" id="JACHEN010000047">
    <property type="protein sequence ID" value="MBB6218748.1"/>
    <property type="molecule type" value="Genomic_DNA"/>
</dbReference>